<dbReference type="InterPro" id="IPR037914">
    <property type="entry name" value="SpoVT-AbrB_sf"/>
</dbReference>
<organism evidence="1 2">
    <name type="scientific">Alkalihalophilus pseudofirmus</name>
    <name type="common">Bacillus pseudofirmus</name>
    <dbReference type="NCBI Taxonomy" id="79885"/>
    <lineage>
        <taxon>Bacteria</taxon>
        <taxon>Bacillati</taxon>
        <taxon>Bacillota</taxon>
        <taxon>Bacilli</taxon>
        <taxon>Bacillales</taxon>
        <taxon>Bacillaceae</taxon>
        <taxon>Alkalihalophilus</taxon>
    </lineage>
</organism>
<evidence type="ECO:0000313" key="1">
    <source>
        <dbReference type="EMBL" id="MDV2884893.1"/>
    </source>
</evidence>
<evidence type="ECO:0000313" key="2">
    <source>
        <dbReference type="Proteomes" id="UP001285636"/>
    </source>
</evidence>
<dbReference type="RefSeq" id="WP_289234357.1">
    <property type="nucleotide sequence ID" value="NZ_CP117835.1"/>
</dbReference>
<comment type="caution">
    <text evidence="1">The sequence shown here is derived from an EMBL/GenBank/DDBJ whole genome shotgun (WGS) entry which is preliminary data.</text>
</comment>
<keyword evidence="1" id="KW-0238">DNA-binding</keyword>
<gene>
    <name evidence="1" type="ORF">RYX45_06860</name>
</gene>
<dbReference type="AlphaFoldDB" id="A0AAJ2KZN7"/>
<accession>A0AAJ2KZN7</accession>
<dbReference type="GO" id="GO:0003677">
    <property type="term" value="F:DNA binding"/>
    <property type="evidence" value="ECO:0007669"/>
    <property type="project" value="UniProtKB-KW"/>
</dbReference>
<proteinExistence type="predicted"/>
<dbReference type="SUPFAM" id="SSF89447">
    <property type="entry name" value="AbrB/MazE/MraZ-like"/>
    <property type="match status" value="1"/>
</dbReference>
<name>A0AAJ2KZN7_ALKPS</name>
<dbReference type="EMBL" id="JAWJAY010000001">
    <property type="protein sequence ID" value="MDV2884893.1"/>
    <property type="molecule type" value="Genomic_DNA"/>
</dbReference>
<dbReference type="Proteomes" id="UP001285636">
    <property type="component" value="Unassembled WGS sequence"/>
</dbReference>
<reference evidence="1" key="1">
    <citation type="submission" date="2023-10" db="EMBL/GenBank/DDBJ databases">
        <title>Screening of Alkalihalophilus pseudofirmusBZ-TG-HK211 and Its Alleviation of Salt Stress on Rapeseed Growth.</title>
        <authorList>
            <person name="Zhao B."/>
            <person name="Guo T."/>
        </authorList>
    </citation>
    <scope>NUCLEOTIDE SEQUENCE</scope>
    <source>
        <strain evidence="1">BZ-TG-HK211</strain>
    </source>
</reference>
<protein>
    <submittedName>
        <fullName evidence="1">AbrB/MazE/SpoVT family DNA-binding domain-containing protein</fullName>
    </submittedName>
</protein>
<sequence>MRRTKDETLKKLEGNSFYCKLNSRQDITLPYTVRKTLLIEPGVLITVGLVPGTTSIFIKKDIGSLVDNKMVVSENGSIRIPSEITKRAGFCKGDRFRIHVREKDGLILLHKLEM</sequence>